<dbReference type="Pfam" id="PF11707">
    <property type="entry name" value="Npa1"/>
    <property type="match status" value="1"/>
</dbReference>
<keyword evidence="3" id="KW-1185">Reference proteome</keyword>
<dbReference type="Pfam" id="PF16201">
    <property type="entry name" value="NopRA1"/>
    <property type="match status" value="1"/>
</dbReference>
<evidence type="ECO:0000313" key="3">
    <source>
        <dbReference type="Proteomes" id="UP000077051"/>
    </source>
</evidence>
<evidence type="ECO:0000259" key="1">
    <source>
        <dbReference type="SMART" id="SM00256"/>
    </source>
</evidence>
<dbReference type="InterPro" id="IPR021714">
    <property type="entry name" value="URB1_N"/>
</dbReference>
<dbReference type="SMART" id="SM00256">
    <property type="entry name" value="FBOX"/>
    <property type="match status" value="1"/>
</dbReference>
<dbReference type="InterPro" id="IPR032436">
    <property type="entry name" value="URB1_C"/>
</dbReference>
<dbReference type="GO" id="GO:0005730">
    <property type="term" value="C:nucleolus"/>
    <property type="evidence" value="ECO:0007669"/>
    <property type="project" value="TreeGrafter"/>
</dbReference>
<dbReference type="STRING" id="747725.A0A162ZBE1"/>
<dbReference type="PANTHER" id="PTHR13500:SF0">
    <property type="entry name" value="NUCLEOLAR PRE-RIBOSOMAL-ASSOCIATED PROTEIN 1"/>
    <property type="match status" value="1"/>
</dbReference>
<dbReference type="OrthoDB" id="72892at2759"/>
<dbReference type="Pfam" id="PF26140">
    <property type="entry name" value="HEAT_URB1"/>
    <property type="match status" value="1"/>
</dbReference>
<dbReference type="InterPro" id="IPR059018">
    <property type="entry name" value="HEAT_URB1"/>
</dbReference>
<accession>A0A162ZBE1</accession>
<protein>
    <recommendedName>
        <fullName evidence="1">F-box domain-containing protein</fullName>
    </recommendedName>
</protein>
<dbReference type="Gene3D" id="1.20.1280.50">
    <property type="match status" value="1"/>
</dbReference>
<feature type="domain" description="F-box" evidence="1">
    <location>
        <begin position="1783"/>
        <end position="1824"/>
    </location>
</feature>
<dbReference type="Proteomes" id="UP000077051">
    <property type="component" value="Unassembled WGS sequence"/>
</dbReference>
<dbReference type="InterPro" id="IPR036047">
    <property type="entry name" value="F-box-like_dom_sf"/>
</dbReference>
<dbReference type="InterPro" id="IPR039844">
    <property type="entry name" value="URB1"/>
</dbReference>
<evidence type="ECO:0000313" key="2">
    <source>
        <dbReference type="EMBL" id="OAD06197.1"/>
    </source>
</evidence>
<name>A0A162ZBE1_MUCCL</name>
<dbReference type="EMBL" id="AMYB01000002">
    <property type="protein sequence ID" value="OAD06197.1"/>
    <property type="molecule type" value="Genomic_DNA"/>
</dbReference>
<comment type="caution">
    <text evidence="2">The sequence shown here is derived from an EMBL/GenBank/DDBJ whole genome shotgun (WGS) entry which is preliminary data.</text>
</comment>
<dbReference type="GO" id="GO:0000463">
    <property type="term" value="P:maturation of LSU-rRNA from tricistronic rRNA transcript (SSU-rRNA, 5.8S rRNA, LSU-rRNA)"/>
    <property type="evidence" value="ECO:0007669"/>
    <property type="project" value="TreeGrafter"/>
</dbReference>
<reference evidence="2 3" key="1">
    <citation type="submission" date="2015-06" db="EMBL/GenBank/DDBJ databases">
        <title>Expansion of signal transduction pathways in fungi by whole-genome duplication.</title>
        <authorList>
            <consortium name="DOE Joint Genome Institute"/>
            <person name="Corrochano L.M."/>
            <person name="Kuo A."/>
            <person name="Marcet-Houben M."/>
            <person name="Polaino S."/>
            <person name="Salamov A."/>
            <person name="Villalobos J.M."/>
            <person name="Alvarez M.I."/>
            <person name="Avalos J."/>
            <person name="Benito E.P."/>
            <person name="Benoit I."/>
            <person name="Burger G."/>
            <person name="Camino L.P."/>
            <person name="Canovas D."/>
            <person name="Cerda-Olmedo E."/>
            <person name="Cheng J.-F."/>
            <person name="Dominguez A."/>
            <person name="Elias M."/>
            <person name="Eslava A.P."/>
            <person name="Glaser F."/>
            <person name="Grimwood J."/>
            <person name="Gutierrez G."/>
            <person name="Heitman J."/>
            <person name="Henrissat B."/>
            <person name="Iturriaga E.A."/>
            <person name="Lang B.F."/>
            <person name="Lavin J.L."/>
            <person name="Lee S."/>
            <person name="Li W."/>
            <person name="Lindquist E."/>
            <person name="Lopez-Garcia S."/>
            <person name="Luque E.M."/>
            <person name="Marcos A.T."/>
            <person name="Martin J."/>
            <person name="Mccluskey K."/>
            <person name="Medina H.R."/>
            <person name="Miralles-Duran A."/>
            <person name="Miyazaki A."/>
            <person name="Munoz-Torres E."/>
            <person name="Oguiza J.A."/>
            <person name="Ohm R."/>
            <person name="Olmedo M."/>
            <person name="Orejas M."/>
            <person name="Ortiz-Castellanos L."/>
            <person name="Pisabarro A.G."/>
            <person name="Rodriguez-Romero J."/>
            <person name="Ruiz-Herrera J."/>
            <person name="Ruiz-Vazquez R."/>
            <person name="Sanz C."/>
            <person name="Schackwitz W."/>
            <person name="Schmutz J."/>
            <person name="Shahriari M."/>
            <person name="Shelest E."/>
            <person name="Silva-Franco F."/>
            <person name="Soanes D."/>
            <person name="Syed K."/>
            <person name="Tagua V.G."/>
            <person name="Talbot N.J."/>
            <person name="Thon M."/>
            <person name="De Vries R.P."/>
            <person name="Wiebenga A."/>
            <person name="Yadav J.S."/>
            <person name="Braun E.L."/>
            <person name="Baker S."/>
            <person name="Garre V."/>
            <person name="Horwitz B."/>
            <person name="Torres-Martinez S."/>
            <person name="Idnurm A."/>
            <person name="Herrera-Estrella A."/>
            <person name="Gabaldon T."/>
            <person name="Grigoriev I.V."/>
        </authorList>
    </citation>
    <scope>NUCLEOTIDE SEQUENCE [LARGE SCALE GENOMIC DNA]</scope>
    <source>
        <strain evidence="2 3">CBS 277.49</strain>
    </source>
</reference>
<dbReference type="CDD" id="cd09917">
    <property type="entry name" value="F-box_SF"/>
    <property type="match status" value="1"/>
</dbReference>
<dbReference type="VEuPathDB" id="FungiDB:MUCCIDRAFT_106760"/>
<gene>
    <name evidence="2" type="ORF">MUCCIDRAFT_106760</name>
</gene>
<dbReference type="GO" id="GO:0000466">
    <property type="term" value="P:maturation of 5.8S rRNA from tricistronic rRNA transcript (SSU-rRNA, 5.8S rRNA, LSU-rRNA)"/>
    <property type="evidence" value="ECO:0007669"/>
    <property type="project" value="TreeGrafter"/>
</dbReference>
<proteinExistence type="predicted"/>
<dbReference type="PANTHER" id="PTHR13500">
    <property type="entry name" value="NUCLEOLAR PRERIBOSOMAL-ASSOCIATED PROTEIN 1"/>
    <property type="match status" value="1"/>
</dbReference>
<dbReference type="Pfam" id="PF12937">
    <property type="entry name" value="F-box-like"/>
    <property type="match status" value="1"/>
</dbReference>
<dbReference type="SUPFAM" id="SSF81383">
    <property type="entry name" value="F-box domain"/>
    <property type="match status" value="1"/>
</dbReference>
<dbReference type="InterPro" id="IPR001810">
    <property type="entry name" value="F-box_dom"/>
</dbReference>
<sequence>MSTPLEDYYKTPKEVAEALKVKDLQTLIRGKNRVDPTEKYTRPLVEYCQSCTDSHELSNLWDYQASTNIQDLECMLPDIVGLFMRLCTTPVIRSYGIQLIQTVLQRQMKYIYRGISSMRIPHCQSTYRLLTSMVSFNESTARDLFTTFNFQAEGFLRASRYRQTKKNKKPQSYIYDLRTNYIQFVLAFFKHGDAEIKKQVLGVKGLVSGVFVGMDEDAYPLIEEVLSVMYEKLILDTNVPRSLKAFFFSSYILEKLAKIYARTEPEETAPGETGGIPADLVHHFLISICSVPDVGVCFKDTTWYPAKPAANDEANKHSKITNRVLTKFITTLKPADDMRQQELVLKVLGACPELVQEYWHNTILMFEPRISSKWLANITVLQKIVQLPVPSLYYGETRLYPTEPPSVDTILDNILPNVFNRSPASKGLQHASPLVRYTTMLVLSAAFQKYDKVAQAMKRVIMTLETSDNKDSSATASDNWKKCLESVREGLRRRVPEIQTLVALHKQTSAKMAQQQSEGVDQEELGYQNQLLEDTAFRLIRYYQEFVPEALMESNIDPGNFIPADILAVKPGTLVHLLKLFLSMPDFNWTSKSSGASASHITTLLTLYLQTPYKHIRDLTGRLLNQTLSDSFMFNHDPEEVQLWLNALPHNLSSSSKNLAMSDTQQGVLQFLDNCINRFSKAQYKYTDQLVELVNTVNGSHAETPGFTRDLILASTSTDMASDYKHPFSPLLLTLCENLNFIKSDRRPAVLYITRLITLLLTKQHVPFYLQAVCSKLDGELSASYHANPRGVEVWGKDEMIYQAKLCLGQEVKVFKKQPSSSNDKLEDRLVQLIKQDDITGVADCRREFVDLLHHLPVSVLDLHLEKAASFCHQKLDWVLYEPLVDYITSRHPLAGDVFSYTQVQPLNEHTAALLIKIPFASLFSNTVVTQRYNDALAMSVLKRALDSLKSRDMMHATTCIFQHLNTLLMAPKASTGLEFCFTLLRHVVHLMHHQIQDVNMRAQLNSFIFTHPALKHLESQITSQILAYQDVDHFPSSPLENVSYLQLAASFMDIFGQGSQAKTLLDCVVRVDFQGLSAYSKKVAKNMHVNDAMKKLLIVLVEYMYSSSQEHAIPSRAFEIITQLWKLAGTSEEFNLQVLSLLELSMTRQQRDHHGTDNGEAEKHAVHVLLEACCEPIIKHILAGNPCIIDVDALRSACVASAVDVPSIVVNSLTDRLLLTPNLVDVIRIGHDLLASSKDEQSEFIQVVMEFLLKQLTAAADATIMSDETPEEAFYNALVSFVQGLQGNWAAHLNTETVRDYVLTSLMDNIQDAAAVRFVRVLVAQVYENYSKLEPIETYLRRILDHSEYQRLTAPDVAKLLLKQVPANAAQRSAIVQLIHTLNKIQPLVLAKHHGLLDPLLTSYSATTSTTDRLILDVLMSCESHGRETILPKMLMWGPGSDRTRQAHAQAGTLLQTSAISIETLSLIDPALMKYTFTHFPADCTLQHVAIDMDQDSLTPPVYDPCFFMPLFANLISSGAVDCRKFIECNGLGFVMMGMSSTDDHVRHIAYQIMDQFYVMVEHARFREQPSIIFVLEQFKNSIQGRSEADAPPRVPAAITVCVSHAVSILLHPEHFMLPHITTWILQNPSFDFNYVPMFAFLFTSSSPNHRKERLWLLYVLSSSLRTYEDYKIFARQSIFDMIATFYNSAYADATSKKAVLEIMEQATAIPSVASNLIQYNGLLAWIHQAMALASDHDELLAWDKILNAAMASAQQVEKVPEKVKSMLHDEKTVLSELNIMFPTELLLNIFQHLPIYSQRQCMCVCRSWNAAARPFTELGASTRILYGRNCLYRLARSTQTNKHYGRGIRRLELYCSGKTDHFNLKIDLVHILESCCNLAEFVMRMANPEPLVSAMVEKRVRLPRLELILVENKAQLASLGFSFLNLASVYKATLNQLHICVYIGTFSRFLAVDNMAGYLQQFVSLNYLSLDTDCPVVLDSLLRACPLLQRLNLQANPASFQVQKTGDGKDQHDSLLQVLEVDWQLMSEELYMYLALHCKYLGRLILCNPCKKLDAVISTFRAFKEDMSLQIANITFKNAFPVTNQLLRGIGYWFSTVRQVELRGSNLTSLIEQHRNVLLDFHGLNLHYLSIDLGPIFNRSPRILDRVAFELTMDGFTGWWQRDGTAKSRQLFRVRNSKQYLHSSARQRRILSDQTSVMTIKAEAILVLRLHFLELGSHFDQTIMPLNH</sequence>
<organism evidence="2 3">
    <name type="scientific">Mucor lusitanicus CBS 277.49</name>
    <dbReference type="NCBI Taxonomy" id="747725"/>
    <lineage>
        <taxon>Eukaryota</taxon>
        <taxon>Fungi</taxon>
        <taxon>Fungi incertae sedis</taxon>
        <taxon>Mucoromycota</taxon>
        <taxon>Mucoromycotina</taxon>
        <taxon>Mucoromycetes</taxon>
        <taxon>Mucorales</taxon>
        <taxon>Mucorineae</taxon>
        <taxon>Mucoraceae</taxon>
        <taxon>Mucor</taxon>
    </lineage>
</organism>